<comment type="caution">
    <text evidence="1">The sequence shown here is derived from an EMBL/GenBank/DDBJ whole genome shotgun (WGS) entry which is preliminary data.</text>
</comment>
<dbReference type="AlphaFoldDB" id="A0A5B7D6X7"/>
<gene>
    <name evidence="1" type="ORF">E2C01_009870</name>
</gene>
<protein>
    <submittedName>
        <fullName evidence="1">Uncharacterized protein</fullName>
    </submittedName>
</protein>
<evidence type="ECO:0000313" key="2">
    <source>
        <dbReference type="Proteomes" id="UP000324222"/>
    </source>
</evidence>
<dbReference type="Proteomes" id="UP000324222">
    <property type="component" value="Unassembled WGS sequence"/>
</dbReference>
<organism evidence="1 2">
    <name type="scientific">Portunus trituberculatus</name>
    <name type="common">Swimming crab</name>
    <name type="synonym">Neptunus trituberculatus</name>
    <dbReference type="NCBI Taxonomy" id="210409"/>
    <lineage>
        <taxon>Eukaryota</taxon>
        <taxon>Metazoa</taxon>
        <taxon>Ecdysozoa</taxon>
        <taxon>Arthropoda</taxon>
        <taxon>Crustacea</taxon>
        <taxon>Multicrustacea</taxon>
        <taxon>Malacostraca</taxon>
        <taxon>Eumalacostraca</taxon>
        <taxon>Eucarida</taxon>
        <taxon>Decapoda</taxon>
        <taxon>Pleocyemata</taxon>
        <taxon>Brachyura</taxon>
        <taxon>Eubrachyura</taxon>
        <taxon>Portunoidea</taxon>
        <taxon>Portunidae</taxon>
        <taxon>Portuninae</taxon>
        <taxon>Portunus</taxon>
    </lineage>
</organism>
<accession>A0A5B7D6X7</accession>
<sequence length="68" mass="7386">MARSVPHTWRQLECHLAGRGRIKGAPELKRGCVASGQSCRDHTPTARHSPDSILLGRAALISAPLYLL</sequence>
<reference evidence="1 2" key="1">
    <citation type="submission" date="2019-05" db="EMBL/GenBank/DDBJ databases">
        <title>Another draft genome of Portunus trituberculatus and its Hox gene families provides insights of decapod evolution.</title>
        <authorList>
            <person name="Jeong J.-H."/>
            <person name="Song I."/>
            <person name="Kim S."/>
            <person name="Choi T."/>
            <person name="Kim D."/>
            <person name="Ryu S."/>
            <person name="Kim W."/>
        </authorList>
    </citation>
    <scope>NUCLEOTIDE SEQUENCE [LARGE SCALE GENOMIC DNA]</scope>
    <source>
        <tissue evidence="1">Muscle</tissue>
    </source>
</reference>
<dbReference type="EMBL" id="VSRR010000555">
    <property type="protein sequence ID" value="MPC17024.1"/>
    <property type="molecule type" value="Genomic_DNA"/>
</dbReference>
<proteinExistence type="predicted"/>
<name>A0A5B7D6X7_PORTR</name>
<keyword evidence="2" id="KW-1185">Reference proteome</keyword>
<evidence type="ECO:0000313" key="1">
    <source>
        <dbReference type="EMBL" id="MPC17024.1"/>
    </source>
</evidence>